<name>A0AAV6IK82_9ERIC</name>
<feature type="compositionally biased region" description="Basic and acidic residues" evidence="1">
    <location>
        <begin position="1"/>
        <end position="17"/>
    </location>
</feature>
<keyword evidence="3" id="KW-1185">Reference proteome</keyword>
<reference evidence="2" key="1">
    <citation type="submission" date="2020-08" db="EMBL/GenBank/DDBJ databases">
        <title>Plant Genome Project.</title>
        <authorList>
            <person name="Zhang R.-G."/>
        </authorList>
    </citation>
    <scope>NUCLEOTIDE SEQUENCE</scope>
    <source>
        <strain evidence="2">WSP0</strain>
        <tissue evidence="2">Leaf</tissue>
    </source>
</reference>
<comment type="caution">
    <text evidence="2">The sequence shown here is derived from an EMBL/GenBank/DDBJ whole genome shotgun (WGS) entry which is preliminary data.</text>
</comment>
<feature type="region of interest" description="Disordered" evidence="1">
    <location>
        <begin position="1"/>
        <end position="28"/>
    </location>
</feature>
<evidence type="ECO:0000313" key="2">
    <source>
        <dbReference type="EMBL" id="KAG5529043.1"/>
    </source>
</evidence>
<dbReference type="AlphaFoldDB" id="A0AAV6IK82"/>
<protein>
    <submittedName>
        <fullName evidence="2">Uncharacterized protein</fullName>
    </submittedName>
</protein>
<proteinExistence type="predicted"/>
<dbReference type="Proteomes" id="UP000823749">
    <property type="component" value="Chromosome 10"/>
</dbReference>
<sequence length="142" mass="16352">MAENAIEKNQEDCKMVEGENEENGENRGSEAYLGISTTFLGKLNLILIPSFFSLSGEECIDFEEKEKNENGKFLEAKDPVSRLHTKKREINTFMVVELRTPRFQTKIRDCRRLTVLLHYIQALQKNVKIAQDLATKEVDARD</sequence>
<evidence type="ECO:0000313" key="3">
    <source>
        <dbReference type="Proteomes" id="UP000823749"/>
    </source>
</evidence>
<dbReference type="EMBL" id="JACTNZ010000010">
    <property type="protein sequence ID" value="KAG5529043.1"/>
    <property type="molecule type" value="Genomic_DNA"/>
</dbReference>
<organism evidence="2 3">
    <name type="scientific">Rhododendron griersonianum</name>
    <dbReference type="NCBI Taxonomy" id="479676"/>
    <lineage>
        <taxon>Eukaryota</taxon>
        <taxon>Viridiplantae</taxon>
        <taxon>Streptophyta</taxon>
        <taxon>Embryophyta</taxon>
        <taxon>Tracheophyta</taxon>
        <taxon>Spermatophyta</taxon>
        <taxon>Magnoliopsida</taxon>
        <taxon>eudicotyledons</taxon>
        <taxon>Gunneridae</taxon>
        <taxon>Pentapetalae</taxon>
        <taxon>asterids</taxon>
        <taxon>Ericales</taxon>
        <taxon>Ericaceae</taxon>
        <taxon>Ericoideae</taxon>
        <taxon>Rhodoreae</taxon>
        <taxon>Rhododendron</taxon>
    </lineage>
</organism>
<accession>A0AAV6IK82</accession>
<gene>
    <name evidence="2" type="ORF">RHGRI_029644</name>
</gene>
<evidence type="ECO:0000256" key="1">
    <source>
        <dbReference type="SAM" id="MobiDB-lite"/>
    </source>
</evidence>